<dbReference type="Pfam" id="PF00455">
    <property type="entry name" value="DeoRC"/>
    <property type="match status" value="1"/>
</dbReference>
<dbReference type="PROSITE" id="PS51000">
    <property type="entry name" value="HTH_DEOR_2"/>
    <property type="match status" value="1"/>
</dbReference>
<evidence type="ECO:0000313" key="5">
    <source>
        <dbReference type="EMBL" id="TFD71470.1"/>
    </source>
</evidence>
<gene>
    <name evidence="5" type="ORF">E3T50_07915</name>
</gene>
<dbReference type="Gene3D" id="3.40.50.1360">
    <property type="match status" value="1"/>
</dbReference>
<evidence type="ECO:0000256" key="3">
    <source>
        <dbReference type="SAM" id="MobiDB-lite"/>
    </source>
</evidence>
<evidence type="ECO:0000313" key="6">
    <source>
        <dbReference type="Proteomes" id="UP000297983"/>
    </source>
</evidence>
<organism evidence="5 6">
    <name type="scientific">Cryobacterium gelidum</name>
    <dbReference type="NCBI Taxonomy" id="1259164"/>
    <lineage>
        <taxon>Bacteria</taxon>
        <taxon>Bacillati</taxon>
        <taxon>Actinomycetota</taxon>
        <taxon>Actinomycetes</taxon>
        <taxon>Micrococcales</taxon>
        <taxon>Microbacteriaceae</taxon>
        <taxon>Cryobacterium</taxon>
    </lineage>
</organism>
<dbReference type="GO" id="GO:0003700">
    <property type="term" value="F:DNA-binding transcription factor activity"/>
    <property type="evidence" value="ECO:0007669"/>
    <property type="project" value="InterPro"/>
</dbReference>
<evidence type="ECO:0000256" key="1">
    <source>
        <dbReference type="ARBA" id="ARBA00023015"/>
    </source>
</evidence>
<dbReference type="PRINTS" id="PR00037">
    <property type="entry name" value="HTHLACR"/>
</dbReference>
<reference evidence="5 6" key="1">
    <citation type="submission" date="2019-03" db="EMBL/GenBank/DDBJ databases">
        <title>Genomics of glacier-inhabiting Cryobacterium strains.</title>
        <authorList>
            <person name="Liu Q."/>
            <person name="Xin Y.-H."/>
        </authorList>
    </citation>
    <scope>NUCLEOTIDE SEQUENCE [LARGE SCALE GENOMIC DNA]</scope>
    <source>
        <strain evidence="5 6">Hz16</strain>
    </source>
</reference>
<dbReference type="InterPro" id="IPR014036">
    <property type="entry name" value="DeoR-like_C"/>
</dbReference>
<dbReference type="InterPro" id="IPR036388">
    <property type="entry name" value="WH-like_DNA-bd_sf"/>
</dbReference>
<feature type="domain" description="HTH deoR-type" evidence="4">
    <location>
        <begin position="29"/>
        <end position="84"/>
    </location>
</feature>
<accession>A0A4R9AWS3</accession>
<dbReference type="PANTHER" id="PTHR30363">
    <property type="entry name" value="HTH-TYPE TRANSCRIPTIONAL REGULATOR SRLR-RELATED"/>
    <property type="match status" value="1"/>
</dbReference>
<dbReference type="InterPro" id="IPR037171">
    <property type="entry name" value="NagB/RpiA_transferase-like"/>
</dbReference>
<proteinExistence type="predicted"/>
<dbReference type="Pfam" id="PF08220">
    <property type="entry name" value="HTH_DeoR"/>
    <property type="match status" value="1"/>
</dbReference>
<dbReference type="Proteomes" id="UP000297983">
    <property type="component" value="Unassembled WGS sequence"/>
</dbReference>
<keyword evidence="2" id="KW-0804">Transcription</keyword>
<protein>
    <submittedName>
        <fullName evidence="5">DeoR/GlpR transcriptional regulator</fullName>
    </submittedName>
</protein>
<dbReference type="SUPFAM" id="SSF46785">
    <property type="entry name" value="Winged helix' DNA-binding domain"/>
    <property type="match status" value="1"/>
</dbReference>
<sequence>MTSVEPTASPSTARAHPPAAPSDRDALPGPVRREQIHRLIDERGFVRVSELREAFGVSAVTARSDLDALEADGTVQRVHGGAVVVQRRDHAERPPRESSFEQALAASVVPKQQIGALAAGLVSNGQSVILDVGTTTLAIARALVTRLDLTDVVIITNGLSIALELEPAIPRFTVIVTGGSLRPRQHSLVEPLAATVLSQVHADLAFIGCNGVHAEAGVTNINLPEAGVKKLMLAAATRSIVVADASKLGQVHLGQVGSLRSFHTLITDAAAAAAALAPLREAGLAVLQPEPPAPQPETNTGVTTS</sequence>
<name>A0A4R9AWS3_9MICO</name>
<dbReference type="Gene3D" id="1.10.10.10">
    <property type="entry name" value="Winged helix-like DNA-binding domain superfamily/Winged helix DNA-binding domain"/>
    <property type="match status" value="1"/>
</dbReference>
<dbReference type="AlphaFoldDB" id="A0A4R9AWS3"/>
<dbReference type="EMBL" id="SOHL01000013">
    <property type="protein sequence ID" value="TFD71470.1"/>
    <property type="molecule type" value="Genomic_DNA"/>
</dbReference>
<keyword evidence="6" id="KW-1185">Reference proteome</keyword>
<dbReference type="SUPFAM" id="SSF100950">
    <property type="entry name" value="NagB/RpiA/CoA transferase-like"/>
    <property type="match status" value="1"/>
</dbReference>
<evidence type="ECO:0000256" key="2">
    <source>
        <dbReference type="ARBA" id="ARBA00023163"/>
    </source>
</evidence>
<dbReference type="PANTHER" id="PTHR30363:SF44">
    <property type="entry name" value="AGA OPERON TRANSCRIPTIONAL REPRESSOR-RELATED"/>
    <property type="match status" value="1"/>
</dbReference>
<keyword evidence="1" id="KW-0805">Transcription regulation</keyword>
<dbReference type="SMART" id="SM01134">
    <property type="entry name" value="DeoRC"/>
    <property type="match status" value="1"/>
</dbReference>
<feature type="compositionally biased region" description="Polar residues" evidence="3">
    <location>
        <begin position="1"/>
        <end position="12"/>
    </location>
</feature>
<dbReference type="InterPro" id="IPR036390">
    <property type="entry name" value="WH_DNA-bd_sf"/>
</dbReference>
<feature type="region of interest" description="Disordered" evidence="3">
    <location>
        <begin position="1"/>
        <end position="30"/>
    </location>
</feature>
<dbReference type="InterPro" id="IPR050313">
    <property type="entry name" value="Carb_Metab_HTH_regulators"/>
</dbReference>
<evidence type="ECO:0000259" key="4">
    <source>
        <dbReference type="PROSITE" id="PS51000"/>
    </source>
</evidence>
<dbReference type="InterPro" id="IPR001034">
    <property type="entry name" value="DeoR_HTH"/>
</dbReference>
<comment type="caution">
    <text evidence="5">The sequence shown here is derived from an EMBL/GenBank/DDBJ whole genome shotgun (WGS) entry which is preliminary data.</text>
</comment>
<dbReference type="SMART" id="SM00420">
    <property type="entry name" value="HTH_DEOR"/>
    <property type="match status" value="1"/>
</dbReference>
<dbReference type="RefSeq" id="WP_134551329.1">
    <property type="nucleotide sequence ID" value="NZ_SOHL01000013.1"/>
</dbReference>